<dbReference type="SUPFAM" id="SSF48371">
    <property type="entry name" value="ARM repeat"/>
    <property type="match status" value="1"/>
</dbReference>
<keyword evidence="2" id="KW-0605">Phycobilisome</keyword>
<keyword evidence="1" id="KW-0042">Antenna complex</keyword>
<evidence type="ECO:0000256" key="1">
    <source>
        <dbReference type="ARBA" id="ARBA00022549"/>
    </source>
</evidence>
<accession>E0UII4</accession>
<sequence length="219" mass="24514">MELEQLQAYLESSDSQNRLKALVELRKYDSEIAVPLLISRIQDQEFIVRSYVAMGLGRKQNADSYAALLELIEFERDPNVRAEAANSLSFYGEPSIPHLVALFHKDNNWLVRKSIFAAMADLNAPAELLEICVEGLKDKDLTIQETAVDGFTLLVNTDKSEAALNQLLSLVNHKSWRVRARVASALSKFNSPLVEAALIQLKQDQDHRVVAAVLETLLP</sequence>
<dbReference type="STRING" id="497965.Cyan7822_0127"/>
<evidence type="ECO:0000256" key="2">
    <source>
        <dbReference type="ARBA" id="ARBA00022738"/>
    </source>
</evidence>
<dbReference type="Pfam" id="PF13646">
    <property type="entry name" value="HEAT_2"/>
    <property type="match status" value="2"/>
</dbReference>
<dbReference type="RefSeq" id="WP_013320288.1">
    <property type="nucleotide sequence ID" value="NC_014501.1"/>
</dbReference>
<proteinExistence type="predicted"/>
<gene>
    <name evidence="3" type="ordered locus">Cyan7822_0127</name>
</gene>
<dbReference type="PANTHER" id="PTHR12697:SF5">
    <property type="entry name" value="DEOXYHYPUSINE HYDROXYLASE"/>
    <property type="match status" value="1"/>
</dbReference>
<dbReference type="InterPro" id="IPR011989">
    <property type="entry name" value="ARM-like"/>
</dbReference>
<dbReference type="InterPro" id="IPR016024">
    <property type="entry name" value="ARM-type_fold"/>
</dbReference>
<dbReference type="InterPro" id="IPR004155">
    <property type="entry name" value="PBS_lyase_HEAT"/>
</dbReference>
<dbReference type="KEGG" id="cyj:Cyan7822_0127"/>
<dbReference type="GO" id="GO:0030089">
    <property type="term" value="C:phycobilisome"/>
    <property type="evidence" value="ECO:0007669"/>
    <property type="project" value="UniProtKB-KW"/>
</dbReference>
<evidence type="ECO:0000313" key="3">
    <source>
        <dbReference type="EMBL" id="ADN12178.1"/>
    </source>
</evidence>
<dbReference type="HOGENOM" id="CLU_101012_0_1_3"/>
<dbReference type="EMBL" id="CP002198">
    <property type="protein sequence ID" value="ADN12178.1"/>
    <property type="molecule type" value="Genomic_DNA"/>
</dbReference>
<dbReference type="AlphaFoldDB" id="E0UII4"/>
<dbReference type="GO" id="GO:0016491">
    <property type="term" value="F:oxidoreductase activity"/>
    <property type="evidence" value="ECO:0007669"/>
    <property type="project" value="TreeGrafter"/>
</dbReference>
<dbReference type="PANTHER" id="PTHR12697">
    <property type="entry name" value="PBS LYASE HEAT-LIKE PROTEIN"/>
    <property type="match status" value="1"/>
</dbReference>
<organism evidence="3 4">
    <name type="scientific">Gloeothece verrucosa (strain PCC 7822)</name>
    <name type="common">Cyanothece sp. (strain PCC 7822)</name>
    <dbReference type="NCBI Taxonomy" id="497965"/>
    <lineage>
        <taxon>Bacteria</taxon>
        <taxon>Bacillati</taxon>
        <taxon>Cyanobacteriota</taxon>
        <taxon>Cyanophyceae</taxon>
        <taxon>Oscillatoriophycideae</taxon>
        <taxon>Chroococcales</taxon>
        <taxon>Aphanothecaceae</taxon>
        <taxon>Gloeothece</taxon>
        <taxon>Gloeothece verrucosa</taxon>
    </lineage>
</organism>
<dbReference type="SMART" id="SM00567">
    <property type="entry name" value="EZ_HEAT"/>
    <property type="match status" value="4"/>
</dbReference>
<dbReference type="eggNOG" id="COG1413">
    <property type="taxonomic scope" value="Bacteria"/>
</dbReference>
<dbReference type="GO" id="GO:0016829">
    <property type="term" value="F:lyase activity"/>
    <property type="evidence" value="ECO:0007669"/>
    <property type="project" value="UniProtKB-KW"/>
</dbReference>
<dbReference type="Gene3D" id="1.25.10.10">
    <property type="entry name" value="Leucine-rich Repeat Variant"/>
    <property type="match status" value="2"/>
</dbReference>
<keyword evidence="3" id="KW-0456">Lyase</keyword>
<reference evidence="4" key="1">
    <citation type="journal article" date="2011" name="MBio">
        <title>Novel metabolic attributes of the genus Cyanothece, comprising a group of unicellular nitrogen-fixing Cyanobacteria.</title>
        <authorList>
            <person name="Bandyopadhyay A."/>
            <person name="Elvitigala T."/>
            <person name="Welsh E."/>
            <person name="Stockel J."/>
            <person name="Liberton M."/>
            <person name="Min H."/>
            <person name="Sherman L.A."/>
            <person name="Pakrasi H.B."/>
        </authorList>
    </citation>
    <scope>NUCLEOTIDE SEQUENCE [LARGE SCALE GENOMIC DNA]</scope>
    <source>
        <strain evidence="4">PCC 7822</strain>
    </source>
</reference>
<dbReference type="OrthoDB" id="423355at2"/>
<keyword evidence="4" id="KW-1185">Reference proteome</keyword>
<protein>
    <submittedName>
        <fullName evidence="3">PBS lyase HEAT domain protein repeat-containing protein</fullName>
    </submittedName>
</protein>
<evidence type="ECO:0000313" key="4">
    <source>
        <dbReference type="Proteomes" id="UP000008206"/>
    </source>
</evidence>
<name>E0UII4_GLOV7</name>
<dbReference type="Proteomes" id="UP000008206">
    <property type="component" value="Chromosome"/>
</dbReference>